<evidence type="ECO:0008006" key="4">
    <source>
        <dbReference type="Google" id="ProtNLM"/>
    </source>
</evidence>
<keyword evidence="3" id="KW-1185">Reference proteome</keyword>
<reference evidence="2 3" key="1">
    <citation type="submission" date="2024-01" db="EMBL/GenBank/DDBJ databases">
        <authorList>
            <person name="Allen C."/>
            <person name="Tagirdzhanova G."/>
        </authorList>
    </citation>
    <scope>NUCLEOTIDE SEQUENCE [LARGE SCALE GENOMIC DNA]</scope>
</reference>
<feature type="region of interest" description="Disordered" evidence="1">
    <location>
        <begin position="306"/>
        <end position="329"/>
    </location>
</feature>
<proteinExistence type="predicted"/>
<evidence type="ECO:0000313" key="2">
    <source>
        <dbReference type="EMBL" id="CAK7224780.1"/>
    </source>
</evidence>
<accession>A0ABP0C0P8</accession>
<gene>
    <name evidence="2" type="ORF">SEUCBS140593_005685</name>
</gene>
<evidence type="ECO:0000313" key="3">
    <source>
        <dbReference type="Proteomes" id="UP001642482"/>
    </source>
</evidence>
<sequence length="380" mass="41732">MPPTDLLTYGLGASTNNSTNTNNACTDLVLFASPEVMRVQLSIPQQTHKMPPIDLLAIDLPSSSSALSSTASTAPTSPTSTTPPRRKAFYRITKLHPSEIARRLALGVCTYCGDDGHARHMCAQGRLMRKVTKGQLDARLRRCVCPICGDPAGDKHCKKTCPRRIHVQAILDAKQEAYRRKKVSSSTSSAFWKEGRPEMQRVEYETVELRLPKFILKGNVGRAFEMPYKKSFRPTGSQKSSWWREPVNTPPPKSAKTAMSASQYLIDLDTVPPSGRFRGAKELPPNLLDTDVSEVVWGNMATLPCERADSSPTEAHKQEVDHDEADDTDCTCSTVDTVTDGMDSPDDDVGGVSVKVVDFDTMDIDDTEASKGDDLIVLDK</sequence>
<feature type="compositionally biased region" description="Basic and acidic residues" evidence="1">
    <location>
        <begin position="306"/>
        <end position="320"/>
    </location>
</feature>
<comment type="caution">
    <text evidence="2">The sequence shown here is derived from an EMBL/GenBank/DDBJ whole genome shotgun (WGS) entry which is preliminary data.</text>
</comment>
<dbReference type="Proteomes" id="UP001642482">
    <property type="component" value="Unassembled WGS sequence"/>
</dbReference>
<name>A0ABP0C0P8_9PEZI</name>
<evidence type="ECO:0000256" key="1">
    <source>
        <dbReference type="SAM" id="MobiDB-lite"/>
    </source>
</evidence>
<organism evidence="2 3">
    <name type="scientific">Sporothrix eucalyptigena</name>
    <dbReference type="NCBI Taxonomy" id="1812306"/>
    <lineage>
        <taxon>Eukaryota</taxon>
        <taxon>Fungi</taxon>
        <taxon>Dikarya</taxon>
        <taxon>Ascomycota</taxon>
        <taxon>Pezizomycotina</taxon>
        <taxon>Sordariomycetes</taxon>
        <taxon>Sordariomycetidae</taxon>
        <taxon>Ophiostomatales</taxon>
        <taxon>Ophiostomataceae</taxon>
        <taxon>Sporothrix</taxon>
    </lineage>
</organism>
<feature type="region of interest" description="Disordered" evidence="1">
    <location>
        <begin position="235"/>
        <end position="256"/>
    </location>
</feature>
<protein>
    <recommendedName>
        <fullName evidence="4">CCHC-type domain-containing protein</fullName>
    </recommendedName>
</protein>
<dbReference type="EMBL" id="CAWUHD010000056">
    <property type="protein sequence ID" value="CAK7224780.1"/>
    <property type="molecule type" value="Genomic_DNA"/>
</dbReference>